<dbReference type="PROSITE" id="PS00876">
    <property type="entry name" value="IDO_1"/>
    <property type="match status" value="1"/>
</dbReference>
<evidence type="ECO:0000256" key="4">
    <source>
        <dbReference type="ARBA" id="ARBA00023079"/>
    </source>
</evidence>
<keyword evidence="2 5" id="KW-0479">Metal-binding</keyword>
<protein>
    <recommendedName>
        <fullName evidence="8">Indoleamine 2,3-dioxygenase 2</fullName>
    </recommendedName>
</protein>
<dbReference type="AlphaFoldDB" id="A0A8D0HQH2"/>
<dbReference type="PANTHER" id="PTHR28657:SF2">
    <property type="entry name" value="INDOLEAMINE 2,3-DIOXYGENASE 1"/>
    <property type="match status" value="1"/>
</dbReference>
<dbReference type="GO" id="GO:0046872">
    <property type="term" value="F:metal ion binding"/>
    <property type="evidence" value="ECO:0007669"/>
    <property type="project" value="UniProtKB-KW"/>
</dbReference>
<dbReference type="SUPFAM" id="SSF140959">
    <property type="entry name" value="Indolic compounds 2,3-dioxygenase-like"/>
    <property type="match status" value="1"/>
</dbReference>
<evidence type="ECO:0000256" key="3">
    <source>
        <dbReference type="ARBA" id="ARBA00023004"/>
    </source>
</evidence>
<organism evidence="6 7">
    <name type="scientific">Sphenodon punctatus</name>
    <name type="common">Tuatara</name>
    <name type="synonym">Hatteria punctata</name>
    <dbReference type="NCBI Taxonomy" id="8508"/>
    <lineage>
        <taxon>Eukaryota</taxon>
        <taxon>Metazoa</taxon>
        <taxon>Chordata</taxon>
        <taxon>Craniata</taxon>
        <taxon>Vertebrata</taxon>
        <taxon>Euteleostomi</taxon>
        <taxon>Lepidosauria</taxon>
        <taxon>Sphenodontia</taxon>
        <taxon>Sphenodontidae</taxon>
        <taxon>Sphenodon</taxon>
    </lineage>
</organism>
<dbReference type="InterPro" id="IPR000898">
    <property type="entry name" value="Indolamine_dOase"/>
</dbReference>
<keyword evidence="7" id="KW-1185">Reference proteome</keyword>
<keyword evidence="3 5" id="KW-0408">Iron</keyword>
<reference evidence="6" key="1">
    <citation type="submission" date="2025-08" db="UniProtKB">
        <authorList>
            <consortium name="Ensembl"/>
        </authorList>
    </citation>
    <scope>IDENTIFICATION</scope>
</reference>
<proteinExistence type="inferred from homology"/>
<evidence type="ECO:0000313" key="7">
    <source>
        <dbReference type="Proteomes" id="UP000694392"/>
    </source>
</evidence>
<comment type="similarity">
    <text evidence="1">Belongs to the indoleamine 2,3-dioxygenase family.</text>
</comment>
<keyword evidence="4" id="KW-0823">Tryptophan catabolism</keyword>
<keyword evidence="5" id="KW-0349">Heme</keyword>
<dbReference type="GO" id="GO:0034354">
    <property type="term" value="P:'de novo' NAD+ biosynthetic process from L-tryptophan"/>
    <property type="evidence" value="ECO:0007669"/>
    <property type="project" value="TreeGrafter"/>
</dbReference>
<name>A0A8D0HQH2_SPHPU</name>
<dbReference type="GO" id="GO:0004833">
    <property type="term" value="F:L-tryptophan 2,3-dioxygenase activity"/>
    <property type="evidence" value="ECO:0007669"/>
    <property type="project" value="TreeGrafter"/>
</dbReference>
<dbReference type="GO" id="GO:0020037">
    <property type="term" value="F:heme binding"/>
    <property type="evidence" value="ECO:0007669"/>
    <property type="project" value="InterPro"/>
</dbReference>
<dbReference type="GO" id="GO:0033754">
    <property type="term" value="F:indoleamine 2,3-dioxygenase activity"/>
    <property type="evidence" value="ECO:0007669"/>
    <property type="project" value="TreeGrafter"/>
</dbReference>
<evidence type="ECO:0008006" key="8">
    <source>
        <dbReference type="Google" id="ProtNLM"/>
    </source>
</evidence>
<dbReference type="InterPro" id="IPR037217">
    <property type="entry name" value="Trp/Indoleamine_2_3_dOase-like"/>
</dbReference>
<reference evidence="6" key="2">
    <citation type="submission" date="2025-09" db="UniProtKB">
        <authorList>
            <consortium name="Ensembl"/>
        </authorList>
    </citation>
    <scope>IDENTIFICATION</scope>
</reference>
<evidence type="ECO:0000256" key="5">
    <source>
        <dbReference type="PIRSR" id="PIRSR600898-1"/>
    </source>
</evidence>
<accession>A0A8D0HQH2</accession>
<dbReference type="Gene3D" id="1.20.58.480">
    <property type="match status" value="1"/>
</dbReference>
<dbReference type="GO" id="GO:0005737">
    <property type="term" value="C:cytoplasm"/>
    <property type="evidence" value="ECO:0007669"/>
    <property type="project" value="TreeGrafter"/>
</dbReference>
<dbReference type="PANTHER" id="PTHR28657">
    <property type="entry name" value="INDOLEAMINE 2,3-DIOXYGENASE"/>
    <property type="match status" value="1"/>
</dbReference>
<dbReference type="Proteomes" id="UP000694392">
    <property type="component" value="Unplaced"/>
</dbReference>
<evidence type="ECO:0000256" key="1">
    <source>
        <dbReference type="ARBA" id="ARBA00007119"/>
    </source>
</evidence>
<dbReference type="GeneTree" id="ENSGT00940000164380"/>
<sequence>MDGGTPSPCQLLPYPLLQSPVQGWHHRTTQGGVGQQLKLGGQEPNQVLKPHVPDHGKGLHIECYHFSQQVHGFHLKATPPAELPDYYSPWMRLAADLPHLVEGGQLRQEVEKMPLLSIQQLQGHRQLCLAHAALGFITMGYAWQGAGRQMSLPRALAVPFCAISELLGMPPILVYADCVLANWKKREPLGCVENLDVLFSFPGGESNKGFFLVSLLVELAAASGIKAIPTIFNAMLHHDLSTLQTALQDVAASLRKMAEVAMWLFLPSCFGSSWKDNPLMPEGLVYEGVWDHPRQYAGGSAAQSSTIQCFDMLLGIHHDPVDEEYLICMRDYMPAAHRAFIQAVASGPSLRQFVLAAGDTDLTAAFNKCVSSLVALRSYHIEVVVKYITIPAGQYQEEQKQRGGCFHQDLLGLCERGTGGTGFIQFLKAIRDNTQKAHLAD</sequence>
<dbReference type="Ensembl" id="ENSSPUT00000024862.1">
    <property type="protein sequence ID" value="ENSSPUP00000023312.1"/>
    <property type="gene ID" value="ENSSPUG00000017855.1"/>
</dbReference>
<dbReference type="GO" id="GO:0019441">
    <property type="term" value="P:L-tryptophan catabolic process to kynurenine"/>
    <property type="evidence" value="ECO:0007669"/>
    <property type="project" value="InterPro"/>
</dbReference>
<dbReference type="Pfam" id="PF01231">
    <property type="entry name" value="IDO"/>
    <property type="match status" value="1"/>
</dbReference>
<feature type="binding site" description="proximal binding residue" evidence="5">
    <location>
        <position position="380"/>
    </location>
    <ligand>
        <name>heme b</name>
        <dbReference type="ChEBI" id="CHEBI:60344"/>
    </ligand>
    <ligandPart>
        <name>Fe</name>
        <dbReference type="ChEBI" id="CHEBI:18248"/>
    </ligandPart>
</feature>
<evidence type="ECO:0000313" key="6">
    <source>
        <dbReference type="Ensembl" id="ENSSPUP00000023312.1"/>
    </source>
</evidence>
<evidence type="ECO:0000256" key="2">
    <source>
        <dbReference type="ARBA" id="ARBA00022723"/>
    </source>
</evidence>